<dbReference type="Gene3D" id="3.40.50.720">
    <property type="entry name" value="NAD(P)-binding Rossmann-like Domain"/>
    <property type="match status" value="1"/>
</dbReference>
<dbReference type="SUPFAM" id="SSF50129">
    <property type="entry name" value="GroES-like"/>
    <property type="match status" value="1"/>
</dbReference>
<protein>
    <submittedName>
        <fullName evidence="3">NADP-dependent oxidoreductase</fullName>
        <ecNumber evidence="3">1.-.-.-</ecNumber>
    </submittedName>
</protein>
<proteinExistence type="predicted"/>
<evidence type="ECO:0000256" key="1">
    <source>
        <dbReference type="ARBA" id="ARBA00023002"/>
    </source>
</evidence>
<dbReference type="GO" id="GO:0016491">
    <property type="term" value="F:oxidoreductase activity"/>
    <property type="evidence" value="ECO:0007669"/>
    <property type="project" value="UniProtKB-KW"/>
</dbReference>
<name>A0ABU4HM90_9ACTN</name>
<dbReference type="Proteomes" id="UP001284601">
    <property type="component" value="Unassembled WGS sequence"/>
</dbReference>
<dbReference type="InterPro" id="IPR020843">
    <property type="entry name" value="ER"/>
</dbReference>
<dbReference type="PANTHER" id="PTHR11695">
    <property type="entry name" value="ALCOHOL DEHYDROGENASE RELATED"/>
    <property type="match status" value="1"/>
</dbReference>
<evidence type="ECO:0000313" key="4">
    <source>
        <dbReference type="Proteomes" id="UP001284601"/>
    </source>
</evidence>
<dbReference type="InterPro" id="IPR011032">
    <property type="entry name" value="GroES-like_sf"/>
</dbReference>
<dbReference type="PROSITE" id="PS01162">
    <property type="entry name" value="QOR_ZETA_CRYSTAL"/>
    <property type="match status" value="1"/>
</dbReference>
<gene>
    <name evidence="3" type="ORF">R7226_08775</name>
</gene>
<reference evidence="4" key="1">
    <citation type="submission" date="2023-07" db="EMBL/GenBank/DDBJ databases">
        <title>Conexibacter stalactiti sp. nov., isolated from stalactites in a lava cave and emended description of the genus Conexibacter.</title>
        <authorList>
            <person name="Lee S.D."/>
        </authorList>
    </citation>
    <scope>NUCLEOTIDE SEQUENCE [LARGE SCALE GENOMIC DNA]</scope>
    <source>
        <strain evidence="4">KCTC 39840</strain>
    </source>
</reference>
<dbReference type="InterPro" id="IPR002364">
    <property type="entry name" value="Quin_OxRdtase/zeta-crystal_CS"/>
</dbReference>
<dbReference type="InterPro" id="IPR013154">
    <property type="entry name" value="ADH-like_N"/>
</dbReference>
<reference evidence="3 4" key="2">
    <citation type="submission" date="2023-10" db="EMBL/GenBank/DDBJ databases">
        <authorList>
            <person name="Han X.F."/>
        </authorList>
    </citation>
    <scope>NUCLEOTIDE SEQUENCE [LARGE SCALE GENOMIC DNA]</scope>
    <source>
        <strain evidence="3 4">KCTC 39840</strain>
    </source>
</reference>
<organism evidence="3 4">
    <name type="scientific">Conexibacter stalactiti</name>
    <dbReference type="NCBI Taxonomy" id="1940611"/>
    <lineage>
        <taxon>Bacteria</taxon>
        <taxon>Bacillati</taxon>
        <taxon>Actinomycetota</taxon>
        <taxon>Thermoleophilia</taxon>
        <taxon>Solirubrobacterales</taxon>
        <taxon>Conexibacteraceae</taxon>
        <taxon>Conexibacter</taxon>
    </lineage>
</organism>
<sequence>MSTIERTEDAAAAAEAAPAADTTAAAADASLPTMRAVVADGWGGPEVLRERDLPRPAPGPTEIAVAVHAAGVNPVDWFSRSTGGFGLWAEPPVIGWDVSGVVTAVGPGASLHRVGDEVYGLPRFPHQAGAYAEVVVAPSRQFAPKPAALSHVEAAALPLAGLTAWQALAEVARVQPGQRVLVHAAGGGVGHIAVQLAKALGAEVIGTASAAKHAWLRELGADQLIDHATSDFAAELRDVDVVLDTRGGDYAARSLDVLRDGGTLVSINNPGEPGAEVAAAAAARGIATGFTLVEPDRHGLLELARLVEAGRLRPAIAATFALAEAGRAHQLGEQGRTAGKIVLTVR</sequence>
<evidence type="ECO:0000313" key="3">
    <source>
        <dbReference type="EMBL" id="MDW5594428.1"/>
    </source>
</evidence>
<keyword evidence="1 3" id="KW-0560">Oxidoreductase</keyword>
<dbReference type="EC" id="1.-.-.-" evidence="3"/>
<dbReference type="InterPro" id="IPR036291">
    <property type="entry name" value="NAD(P)-bd_dom_sf"/>
</dbReference>
<accession>A0ABU4HM90</accession>
<dbReference type="SUPFAM" id="SSF51735">
    <property type="entry name" value="NAD(P)-binding Rossmann-fold domains"/>
    <property type="match status" value="1"/>
</dbReference>
<dbReference type="PANTHER" id="PTHR11695:SF294">
    <property type="entry name" value="RETICULON-4-INTERACTING PROTEIN 1, MITOCHONDRIAL"/>
    <property type="match status" value="1"/>
</dbReference>
<dbReference type="Pfam" id="PF13602">
    <property type="entry name" value="ADH_zinc_N_2"/>
    <property type="match status" value="1"/>
</dbReference>
<keyword evidence="4" id="KW-1185">Reference proteome</keyword>
<dbReference type="Gene3D" id="3.90.180.10">
    <property type="entry name" value="Medium-chain alcohol dehydrogenases, catalytic domain"/>
    <property type="match status" value="1"/>
</dbReference>
<dbReference type="InterPro" id="IPR050700">
    <property type="entry name" value="YIM1/Zinc_Alcohol_DH_Fams"/>
</dbReference>
<evidence type="ECO:0000259" key="2">
    <source>
        <dbReference type="SMART" id="SM00829"/>
    </source>
</evidence>
<dbReference type="SMART" id="SM00829">
    <property type="entry name" value="PKS_ER"/>
    <property type="match status" value="1"/>
</dbReference>
<feature type="domain" description="Enoyl reductase (ER)" evidence="2">
    <location>
        <begin position="43"/>
        <end position="343"/>
    </location>
</feature>
<dbReference type="EMBL" id="JAWSTH010000016">
    <property type="protein sequence ID" value="MDW5594428.1"/>
    <property type="molecule type" value="Genomic_DNA"/>
</dbReference>
<dbReference type="CDD" id="cd05289">
    <property type="entry name" value="MDR_like_2"/>
    <property type="match status" value="1"/>
</dbReference>
<dbReference type="Pfam" id="PF08240">
    <property type="entry name" value="ADH_N"/>
    <property type="match status" value="1"/>
</dbReference>
<comment type="caution">
    <text evidence="3">The sequence shown here is derived from an EMBL/GenBank/DDBJ whole genome shotgun (WGS) entry which is preliminary data.</text>
</comment>